<evidence type="ECO:0000256" key="3">
    <source>
        <dbReference type="ARBA" id="ARBA00023004"/>
    </source>
</evidence>
<feature type="domain" description="Cytochrome c" evidence="4">
    <location>
        <begin position="32"/>
        <end position="144"/>
    </location>
</feature>
<dbReference type="InterPro" id="IPR036909">
    <property type="entry name" value="Cyt_c-like_dom_sf"/>
</dbReference>
<organism evidence="5">
    <name type="scientific">hydrothermal vent metagenome</name>
    <dbReference type="NCBI Taxonomy" id="652676"/>
    <lineage>
        <taxon>unclassified sequences</taxon>
        <taxon>metagenomes</taxon>
        <taxon>ecological metagenomes</taxon>
    </lineage>
</organism>
<dbReference type="GO" id="GO:0046872">
    <property type="term" value="F:metal ion binding"/>
    <property type="evidence" value="ECO:0007669"/>
    <property type="project" value="UniProtKB-KW"/>
</dbReference>
<dbReference type="GO" id="GO:0020037">
    <property type="term" value="F:heme binding"/>
    <property type="evidence" value="ECO:0007669"/>
    <property type="project" value="InterPro"/>
</dbReference>
<dbReference type="SUPFAM" id="SSF46626">
    <property type="entry name" value="Cytochrome c"/>
    <property type="match status" value="1"/>
</dbReference>
<evidence type="ECO:0000256" key="1">
    <source>
        <dbReference type="ARBA" id="ARBA00022617"/>
    </source>
</evidence>
<accession>A0A3B0SAR7</accession>
<keyword evidence="3" id="KW-0408">Iron</keyword>
<dbReference type="InterPro" id="IPR009056">
    <property type="entry name" value="Cyt_c-like_dom"/>
</dbReference>
<dbReference type="PROSITE" id="PS51007">
    <property type="entry name" value="CYTC"/>
    <property type="match status" value="2"/>
</dbReference>
<dbReference type="Gene3D" id="1.10.760.10">
    <property type="entry name" value="Cytochrome c-like domain"/>
    <property type="match status" value="1"/>
</dbReference>
<proteinExistence type="predicted"/>
<dbReference type="GO" id="GO:0009055">
    <property type="term" value="F:electron transfer activity"/>
    <property type="evidence" value="ECO:0007669"/>
    <property type="project" value="InterPro"/>
</dbReference>
<sequence>MSKFFYKLAKVVMAGSFAVAMLLPSSVSAQEGKIVRGAQLYDKWFAVIKAEKPKETHPAWPAANTKKSGNTTWRCKSCHGWDYMGTDGAYKSGSYNTGIKGINAMAGADTAKIIAIMKDDTHKLSGLMDDADFQDLALFVSKGQVDMSKFIDYEKKVATGGDAARGKDYYETACAQCHGIKGDLPKDMDKTLAKQLGNPWEVVHKILNGQPAEQMPALRVFDHQITLDLMAHMATLPIEK</sequence>
<protein>
    <recommendedName>
        <fullName evidence="4">Cytochrome c domain-containing protein</fullName>
    </recommendedName>
</protein>
<evidence type="ECO:0000313" key="5">
    <source>
        <dbReference type="EMBL" id="VAV92175.1"/>
    </source>
</evidence>
<dbReference type="AlphaFoldDB" id="A0A3B0SAR7"/>
<dbReference type="Pfam" id="PF13442">
    <property type="entry name" value="Cytochrome_CBB3"/>
    <property type="match status" value="1"/>
</dbReference>
<feature type="domain" description="Cytochrome c" evidence="4">
    <location>
        <begin position="161"/>
        <end position="240"/>
    </location>
</feature>
<reference evidence="5" key="1">
    <citation type="submission" date="2018-06" db="EMBL/GenBank/DDBJ databases">
        <authorList>
            <person name="Zhirakovskaya E."/>
        </authorList>
    </citation>
    <scope>NUCLEOTIDE SEQUENCE</scope>
</reference>
<evidence type="ECO:0000256" key="2">
    <source>
        <dbReference type="ARBA" id="ARBA00022723"/>
    </source>
</evidence>
<evidence type="ECO:0000259" key="4">
    <source>
        <dbReference type="PROSITE" id="PS51007"/>
    </source>
</evidence>
<gene>
    <name evidence="5" type="ORF">MNBD_ALPHA08-1251</name>
</gene>
<name>A0A3B0SAR7_9ZZZZ</name>
<keyword evidence="2" id="KW-0479">Metal-binding</keyword>
<dbReference type="EMBL" id="UOEC01000096">
    <property type="protein sequence ID" value="VAV92175.1"/>
    <property type="molecule type" value="Genomic_DNA"/>
</dbReference>
<keyword evidence="1" id="KW-0349">Heme</keyword>